<dbReference type="GO" id="GO:0051082">
    <property type="term" value="F:unfolded protein binding"/>
    <property type="evidence" value="ECO:0007669"/>
    <property type="project" value="TreeGrafter"/>
</dbReference>
<dbReference type="InterPro" id="IPR008978">
    <property type="entry name" value="HSP20-like_chaperone"/>
</dbReference>
<evidence type="ECO:0000313" key="6">
    <source>
        <dbReference type="EMBL" id="KHN79940.1"/>
    </source>
</evidence>
<dbReference type="CDD" id="cd06526">
    <property type="entry name" value="metazoan_ACD"/>
    <property type="match status" value="1"/>
</dbReference>
<sequence>MLRQAVVRGAQCGCAIATKAPLSLSHRSFSIVPWSPFTSNPFRNLERQIREMEDYFDRAFPASRGWATDFFPMREREHPTLTEFYRIKNPIIEEDGVKKFMLEFDVRRFKPEEVSVTTNAKDNTLTIEAKHKDENSKYEFSRKMTLPAGVVPKELTCRFKTDGVLEVKAPYNPPPEAEPIKDTDIQVKHE</sequence>
<dbReference type="STRING" id="6265.A0A0B2VG31"/>
<protein>
    <submittedName>
        <fullName evidence="6">Major egg antigen</fullName>
    </submittedName>
</protein>
<dbReference type="PANTHER" id="PTHR45640">
    <property type="entry name" value="HEAT SHOCK PROTEIN HSP-12.2-RELATED"/>
    <property type="match status" value="1"/>
</dbReference>
<proteinExistence type="inferred from homology"/>
<dbReference type="GO" id="GO:0005634">
    <property type="term" value="C:nucleus"/>
    <property type="evidence" value="ECO:0007669"/>
    <property type="project" value="TreeGrafter"/>
</dbReference>
<dbReference type="EMBL" id="JPKZ01001803">
    <property type="protein sequence ID" value="KHN79940.1"/>
    <property type="molecule type" value="Genomic_DNA"/>
</dbReference>
<organism evidence="6 7">
    <name type="scientific">Toxocara canis</name>
    <name type="common">Canine roundworm</name>
    <dbReference type="NCBI Taxonomy" id="6265"/>
    <lineage>
        <taxon>Eukaryota</taxon>
        <taxon>Metazoa</taxon>
        <taxon>Ecdysozoa</taxon>
        <taxon>Nematoda</taxon>
        <taxon>Chromadorea</taxon>
        <taxon>Rhabditida</taxon>
        <taxon>Spirurina</taxon>
        <taxon>Ascaridomorpha</taxon>
        <taxon>Ascaridoidea</taxon>
        <taxon>Toxocaridae</taxon>
        <taxon>Toxocara</taxon>
    </lineage>
</organism>
<feature type="region of interest" description="Disordered" evidence="4">
    <location>
        <begin position="169"/>
        <end position="190"/>
    </location>
</feature>
<evidence type="ECO:0000256" key="2">
    <source>
        <dbReference type="PROSITE-ProRule" id="PRU00285"/>
    </source>
</evidence>
<reference evidence="6 7" key="1">
    <citation type="submission" date="2014-11" db="EMBL/GenBank/DDBJ databases">
        <title>Genetic blueprint of the zoonotic pathogen Toxocara canis.</title>
        <authorList>
            <person name="Zhu X.-Q."/>
            <person name="Korhonen P.K."/>
            <person name="Cai H."/>
            <person name="Young N.D."/>
            <person name="Nejsum P."/>
            <person name="von Samson-Himmelstjerna G."/>
            <person name="Boag P.R."/>
            <person name="Tan P."/>
            <person name="Li Q."/>
            <person name="Min J."/>
            <person name="Yang Y."/>
            <person name="Wang X."/>
            <person name="Fang X."/>
            <person name="Hall R.S."/>
            <person name="Hofmann A."/>
            <person name="Sternberg P.W."/>
            <person name="Jex A.R."/>
            <person name="Gasser R.B."/>
        </authorList>
    </citation>
    <scope>NUCLEOTIDE SEQUENCE [LARGE SCALE GENOMIC DNA]</scope>
    <source>
        <strain evidence="6">PN_DK_2014</strain>
    </source>
</reference>
<dbReference type="Gene3D" id="2.60.40.790">
    <property type="match status" value="1"/>
</dbReference>
<dbReference type="GO" id="GO:0005737">
    <property type="term" value="C:cytoplasm"/>
    <property type="evidence" value="ECO:0007669"/>
    <property type="project" value="TreeGrafter"/>
</dbReference>
<dbReference type="SUPFAM" id="SSF49764">
    <property type="entry name" value="HSP20-like chaperones"/>
    <property type="match status" value="1"/>
</dbReference>
<comment type="similarity">
    <text evidence="2 3">Belongs to the small heat shock protein (HSP20) family.</text>
</comment>
<dbReference type="InterPro" id="IPR002068">
    <property type="entry name" value="A-crystallin/Hsp20_dom"/>
</dbReference>
<keyword evidence="7" id="KW-1185">Reference proteome</keyword>
<keyword evidence="1" id="KW-0346">Stress response</keyword>
<dbReference type="PROSITE" id="PS01031">
    <property type="entry name" value="SHSP"/>
    <property type="match status" value="1"/>
</dbReference>
<evidence type="ECO:0000256" key="3">
    <source>
        <dbReference type="RuleBase" id="RU003616"/>
    </source>
</evidence>
<dbReference type="Proteomes" id="UP000031036">
    <property type="component" value="Unassembled WGS sequence"/>
</dbReference>
<dbReference type="PANTHER" id="PTHR45640:SF13">
    <property type="entry name" value="HEAT SHOCK PROTEIN 22-RELATED"/>
    <property type="match status" value="1"/>
</dbReference>
<evidence type="ECO:0000259" key="5">
    <source>
        <dbReference type="PROSITE" id="PS01031"/>
    </source>
</evidence>
<evidence type="ECO:0000313" key="7">
    <source>
        <dbReference type="Proteomes" id="UP000031036"/>
    </source>
</evidence>
<gene>
    <name evidence="6" type="ORF">Tcan_08699</name>
</gene>
<accession>A0A0B2VG31</accession>
<dbReference type="GO" id="GO:0042026">
    <property type="term" value="P:protein refolding"/>
    <property type="evidence" value="ECO:0007669"/>
    <property type="project" value="TreeGrafter"/>
</dbReference>
<dbReference type="AlphaFoldDB" id="A0A0B2VG31"/>
<feature type="compositionally biased region" description="Basic and acidic residues" evidence="4">
    <location>
        <begin position="178"/>
        <end position="190"/>
    </location>
</feature>
<dbReference type="OrthoDB" id="5849547at2759"/>
<dbReference type="InterPro" id="IPR001436">
    <property type="entry name" value="Alpha-crystallin/sHSP_animal"/>
</dbReference>
<dbReference type="OMA" id="VYREFTR"/>
<feature type="domain" description="SHSP" evidence="5">
    <location>
        <begin position="82"/>
        <end position="188"/>
    </location>
</feature>
<dbReference type="Pfam" id="PF00011">
    <property type="entry name" value="HSP20"/>
    <property type="match status" value="1"/>
</dbReference>
<evidence type="ECO:0000256" key="4">
    <source>
        <dbReference type="SAM" id="MobiDB-lite"/>
    </source>
</evidence>
<name>A0A0B2VG31_TOXCA</name>
<comment type="caution">
    <text evidence="6">The sequence shown here is derived from an EMBL/GenBank/DDBJ whole genome shotgun (WGS) entry which is preliminary data.</text>
</comment>
<dbReference type="GO" id="GO:0009408">
    <property type="term" value="P:response to heat"/>
    <property type="evidence" value="ECO:0007669"/>
    <property type="project" value="TreeGrafter"/>
</dbReference>
<evidence type="ECO:0000256" key="1">
    <source>
        <dbReference type="ARBA" id="ARBA00023016"/>
    </source>
</evidence>